<dbReference type="AlphaFoldDB" id="A0A921MQR5"/>
<evidence type="ECO:0000313" key="10">
    <source>
        <dbReference type="Proteomes" id="UP000757103"/>
    </source>
</evidence>
<keyword evidence="5" id="KW-0998">Cell outer membrane</keyword>
<organism evidence="9 10">
    <name type="scientific">Barnesiella viscericola</name>
    <dbReference type="NCBI Taxonomy" id="397865"/>
    <lineage>
        <taxon>Bacteria</taxon>
        <taxon>Pseudomonadati</taxon>
        <taxon>Bacteroidota</taxon>
        <taxon>Bacteroidia</taxon>
        <taxon>Bacteroidales</taxon>
        <taxon>Barnesiellaceae</taxon>
        <taxon>Barnesiella</taxon>
    </lineage>
</organism>
<dbReference type="Proteomes" id="UP000757103">
    <property type="component" value="Unassembled WGS sequence"/>
</dbReference>
<dbReference type="RefSeq" id="WP_273305442.1">
    <property type="nucleotide sequence ID" value="NZ_DYUD01000011.1"/>
</dbReference>
<dbReference type="Pfam" id="PF07980">
    <property type="entry name" value="SusD_RagB"/>
    <property type="match status" value="1"/>
</dbReference>
<keyword evidence="4" id="KW-0472">Membrane</keyword>
<evidence type="ECO:0000256" key="2">
    <source>
        <dbReference type="ARBA" id="ARBA00006275"/>
    </source>
</evidence>
<comment type="subcellular location">
    <subcellularLocation>
        <location evidence="1">Cell outer membrane</location>
    </subcellularLocation>
</comment>
<dbReference type="GO" id="GO:0009279">
    <property type="term" value="C:cell outer membrane"/>
    <property type="evidence" value="ECO:0007669"/>
    <property type="project" value="UniProtKB-SubCell"/>
</dbReference>
<sequence>MKSYRIPIVLGLLFPLLVSSCDDLLDPKAETNLTEEFANISYNNTLARSVGLYSYLPDGLSYLDGAMMASASDEAEFTLETASIHNFNVGSWNANSNPDESAWERNFEGIFATNLFLKESDDVDLDYLKYDPAKQQDYQNRLNNIHRWKYEARFLRAYYYFELVKRYGGVPIITEPLSLESDLSAYSRDSLAACIRFIVNECDSAATVLQAPDRMTDVANNLGRASKGAALGLKCRVLLYAASDLFNKPDEWAPGYEHKELISMQDGKTQQQRWEEAAAACNDFITSLGNKYPLDEYRLIRNYQNSEIIFDRRYGSTNTYEKTNYPVGYDLGESGNTPSQNLVDAYEMIDGTPFDWNNPEHRANPYANRDPRLAMSILTNNVEFKDRTVEAWTGGRDGKGVIHASRTGYYLYKFIDPNLDLLQNRTSVHHWVIMRYAEILLSYAEAMNEAYGPTGNVGYRLNAVRALNQVRNRVGIEMPAVPSTLTQEELRERIRNERRVELAFEDHRFWDVRRWMIAPETLGAPLRGVEVTKVSDEGFEYKPVEIEKRAFEPKMYLYPIPQADLNTTGWPQNPLW</sequence>
<evidence type="ECO:0000256" key="6">
    <source>
        <dbReference type="SAM" id="SignalP"/>
    </source>
</evidence>
<dbReference type="InterPro" id="IPR011990">
    <property type="entry name" value="TPR-like_helical_dom_sf"/>
</dbReference>
<dbReference type="Gene3D" id="1.25.40.390">
    <property type="match status" value="1"/>
</dbReference>
<evidence type="ECO:0000256" key="4">
    <source>
        <dbReference type="ARBA" id="ARBA00023136"/>
    </source>
</evidence>
<reference evidence="9" key="2">
    <citation type="submission" date="2021-09" db="EMBL/GenBank/DDBJ databases">
        <authorList>
            <person name="Gilroy R."/>
        </authorList>
    </citation>
    <scope>NUCLEOTIDE SEQUENCE</scope>
    <source>
        <strain evidence="9">CHK121-7720</strain>
    </source>
</reference>
<dbReference type="SUPFAM" id="SSF48452">
    <property type="entry name" value="TPR-like"/>
    <property type="match status" value="1"/>
</dbReference>
<accession>A0A921MQR5</accession>
<evidence type="ECO:0000313" key="9">
    <source>
        <dbReference type="EMBL" id="HJG88396.1"/>
    </source>
</evidence>
<proteinExistence type="inferred from homology"/>
<reference evidence="9" key="1">
    <citation type="journal article" date="2021" name="PeerJ">
        <title>Extensive microbial diversity within the chicken gut microbiome revealed by metagenomics and culture.</title>
        <authorList>
            <person name="Gilroy R."/>
            <person name="Ravi A."/>
            <person name="Getino M."/>
            <person name="Pursley I."/>
            <person name="Horton D.L."/>
            <person name="Alikhan N.F."/>
            <person name="Baker D."/>
            <person name="Gharbi K."/>
            <person name="Hall N."/>
            <person name="Watson M."/>
            <person name="Adriaenssens E.M."/>
            <person name="Foster-Nyarko E."/>
            <person name="Jarju S."/>
            <person name="Secka A."/>
            <person name="Antonio M."/>
            <person name="Oren A."/>
            <person name="Chaudhuri R.R."/>
            <person name="La Ragione R."/>
            <person name="Hildebrand F."/>
            <person name="Pallen M.J."/>
        </authorList>
    </citation>
    <scope>NUCLEOTIDE SEQUENCE</scope>
    <source>
        <strain evidence="9">CHK121-7720</strain>
    </source>
</reference>
<comment type="caution">
    <text evidence="9">The sequence shown here is derived from an EMBL/GenBank/DDBJ whole genome shotgun (WGS) entry which is preliminary data.</text>
</comment>
<dbReference type="InterPro" id="IPR033985">
    <property type="entry name" value="SusD-like_N"/>
</dbReference>
<feature type="signal peptide" evidence="6">
    <location>
        <begin position="1"/>
        <end position="20"/>
    </location>
</feature>
<evidence type="ECO:0000256" key="1">
    <source>
        <dbReference type="ARBA" id="ARBA00004442"/>
    </source>
</evidence>
<evidence type="ECO:0000259" key="8">
    <source>
        <dbReference type="Pfam" id="PF14322"/>
    </source>
</evidence>
<protein>
    <submittedName>
        <fullName evidence="9">RagB/SusD family nutrient uptake outer membrane protein</fullName>
    </submittedName>
</protein>
<comment type="similarity">
    <text evidence="2">Belongs to the SusD family.</text>
</comment>
<evidence type="ECO:0000259" key="7">
    <source>
        <dbReference type="Pfam" id="PF07980"/>
    </source>
</evidence>
<feature type="domain" description="RagB/SusD" evidence="7">
    <location>
        <begin position="307"/>
        <end position="576"/>
    </location>
</feature>
<name>A0A921MQR5_9BACT</name>
<dbReference type="Pfam" id="PF14322">
    <property type="entry name" value="SusD-like_3"/>
    <property type="match status" value="1"/>
</dbReference>
<evidence type="ECO:0000256" key="5">
    <source>
        <dbReference type="ARBA" id="ARBA00023237"/>
    </source>
</evidence>
<dbReference type="InterPro" id="IPR012944">
    <property type="entry name" value="SusD_RagB_dom"/>
</dbReference>
<evidence type="ECO:0000256" key="3">
    <source>
        <dbReference type="ARBA" id="ARBA00022729"/>
    </source>
</evidence>
<gene>
    <name evidence="9" type="ORF">K8U91_02815</name>
</gene>
<dbReference type="EMBL" id="DYUD01000011">
    <property type="protein sequence ID" value="HJG88396.1"/>
    <property type="molecule type" value="Genomic_DNA"/>
</dbReference>
<feature type="chain" id="PRO_5037771554" evidence="6">
    <location>
        <begin position="21"/>
        <end position="576"/>
    </location>
</feature>
<dbReference type="PROSITE" id="PS51257">
    <property type="entry name" value="PROKAR_LIPOPROTEIN"/>
    <property type="match status" value="1"/>
</dbReference>
<keyword evidence="3 6" id="KW-0732">Signal</keyword>
<feature type="domain" description="SusD-like N-terminal" evidence="8">
    <location>
        <begin position="76"/>
        <end position="239"/>
    </location>
</feature>